<feature type="transmembrane region" description="Helical" evidence="6">
    <location>
        <begin position="359"/>
        <end position="386"/>
    </location>
</feature>
<evidence type="ECO:0000256" key="3">
    <source>
        <dbReference type="ARBA" id="ARBA00022692"/>
    </source>
</evidence>
<feature type="transmembrane region" description="Helical" evidence="6">
    <location>
        <begin position="437"/>
        <end position="458"/>
    </location>
</feature>
<sequence length="478" mass="51912">MIAIFVAIVLFISNVPGFYGNGPVSITWLLIGFVTFLVPGAIVTGQLGFLFPGEGSIYLWTHKAFGPFLSFFAGFAAWWPGVLVMLSTGSVVAALVQYLTGWTFAPWAQGLVLLAVILIAALISSLRFRLTQNAVNVIFVLYGLAILVVGLSGVLWLVQGHPSFTDFSKFSTAPGGWFQGINTNPLDLGSSTSTWSLYGFVILALLGIEVPLNMGVEIVHRKAITRYLLWGSVVVMVAYLLDNWALLVAADPKQGGNLAALLIPVDSTMGAALKWLVGLIFIGFFVFITVVYNYSFARLLFVSGLDRRMPPIVSRVNRNRVPYVAIIIQSVLAAVITVITFMIYPAVGGGNAADLSSRVYLVFQAAITVIWCVSMVFLFVDILYIIRKFSDVFEERRIAHPSVFWVCSIIGAISSLFGMWTVFTNPFSSQLFSKADWWHAVLSVAVLSLAVVPVLYLVGTRTARGAPLPPEAEAAATG</sequence>
<organism evidence="7 8">
    <name type="scientific">Candidatus Nephthysia bennettiae</name>
    <dbReference type="NCBI Taxonomy" id="3127016"/>
    <lineage>
        <taxon>Bacteria</taxon>
        <taxon>Bacillati</taxon>
        <taxon>Candidatus Dormiibacterota</taxon>
        <taxon>Candidatus Dormibacteria</taxon>
        <taxon>Candidatus Dormibacterales</taxon>
        <taxon>Candidatus Dormibacteraceae</taxon>
        <taxon>Candidatus Nephthysia</taxon>
    </lineage>
</organism>
<keyword evidence="3 6" id="KW-0812">Transmembrane</keyword>
<keyword evidence="2" id="KW-1003">Cell membrane</keyword>
<proteinExistence type="predicted"/>
<dbReference type="PIRSF" id="PIRSF006060">
    <property type="entry name" value="AA_transporter"/>
    <property type="match status" value="1"/>
</dbReference>
<evidence type="ECO:0000256" key="2">
    <source>
        <dbReference type="ARBA" id="ARBA00022475"/>
    </source>
</evidence>
<feature type="transmembrane region" description="Helical" evidence="6">
    <location>
        <begin position="135"/>
        <end position="158"/>
    </location>
</feature>
<dbReference type="AlphaFoldDB" id="A0A934NDX9"/>
<evidence type="ECO:0000256" key="4">
    <source>
        <dbReference type="ARBA" id="ARBA00022989"/>
    </source>
</evidence>
<feature type="transmembrane region" description="Helical" evidence="6">
    <location>
        <begin position="195"/>
        <end position="212"/>
    </location>
</feature>
<feature type="transmembrane region" description="Helical" evidence="6">
    <location>
        <begin position="275"/>
        <end position="301"/>
    </location>
</feature>
<keyword evidence="4 6" id="KW-1133">Transmembrane helix</keyword>
<reference evidence="7" key="1">
    <citation type="submission" date="2020-10" db="EMBL/GenBank/DDBJ databases">
        <title>Ca. Dormibacterota MAGs.</title>
        <authorList>
            <person name="Montgomery K."/>
        </authorList>
    </citation>
    <scope>NUCLEOTIDE SEQUENCE [LARGE SCALE GENOMIC DNA]</scope>
    <source>
        <strain evidence="7">SC8812_S17_10</strain>
    </source>
</reference>
<dbReference type="PANTHER" id="PTHR42770">
    <property type="entry name" value="AMINO ACID TRANSPORTER-RELATED"/>
    <property type="match status" value="1"/>
</dbReference>
<feature type="transmembrane region" description="Helical" evidence="6">
    <location>
        <begin position="398"/>
        <end position="417"/>
    </location>
</feature>
<feature type="transmembrane region" description="Helical" evidence="6">
    <location>
        <begin position="224"/>
        <end position="241"/>
    </location>
</feature>
<evidence type="ECO:0000256" key="6">
    <source>
        <dbReference type="SAM" id="Phobius"/>
    </source>
</evidence>
<keyword evidence="5 6" id="KW-0472">Membrane</keyword>
<dbReference type="GO" id="GO:0005886">
    <property type="term" value="C:plasma membrane"/>
    <property type="evidence" value="ECO:0007669"/>
    <property type="project" value="UniProtKB-SubCell"/>
</dbReference>
<dbReference type="Proteomes" id="UP000612893">
    <property type="component" value="Unassembled WGS sequence"/>
</dbReference>
<evidence type="ECO:0000256" key="5">
    <source>
        <dbReference type="ARBA" id="ARBA00023136"/>
    </source>
</evidence>
<protein>
    <submittedName>
        <fullName evidence="7">Amino acid permease</fullName>
    </submittedName>
</protein>
<keyword evidence="8" id="KW-1185">Reference proteome</keyword>
<dbReference type="InterPro" id="IPR002293">
    <property type="entry name" value="AA/rel_permease1"/>
</dbReference>
<dbReference type="Gene3D" id="1.20.1740.10">
    <property type="entry name" value="Amino acid/polyamine transporter I"/>
    <property type="match status" value="1"/>
</dbReference>
<gene>
    <name evidence="7" type="ORF">JF922_12625</name>
</gene>
<feature type="transmembrane region" description="Helical" evidence="6">
    <location>
        <begin position="27"/>
        <end position="51"/>
    </location>
</feature>
<evidence type="ECO:0000256" key="1">
    <source>
        <dbReference type="ARBA" id="ARBA00004651"/>
    </source>
</evidence>
<evidence type="ECO:0000313" key="8">
    <source>
        <dbReference type="Proteomes" id="UP000612893"/>
    </source>
</evidence>
<feature type="transmembrane region" description="Helical" evidence="6">
    <location>
        <begin position="321"/>
        <end position="347"/>
    </location>
</feature>
<dbReference type="PANTHER" id="PTHR42770:SF7">
    <property type="entry name" value="MEMBRANE PROTEIN"/>
    <property type="match status" value="1"/>
</dbReference>
<name>A0A934NDX9_9BACT</name>
<accession>A0A934NDX9</accession>
<dbReference type="Pfam" id="PF13520">
    <property type="entry name" value="AA_permease_2"/>
    <property type="match status" value="1"/>
</dbReference>
<evidence type="ECO:0000313" key="7">
    <source>
        <dbReference type="EMBL" id="MBJ7598912.1"/>
    </source>
</evidence>
<feature type="transmembrane region" description="Helical" evidence="6">
    <location>
        <begin position="71"/>
        <end position="98"/>
    </location>
</feature>
<comment type="caution">
    <text evidence="7">The sequence shown here is derived from an EMBL/GenBank/DDBJ whole genome shotgun (WGS) entry which is preliminary data.</text>
</comment>
<dbReference type="InterPro" id="IPR050367">
    <property type="entry name" value="APC_superfamily"/>
</dbReference>
<dbReference type="EMBL" id="JAEKNR010000135">
    <property type="protein sequence ID" value="MBJ7598912.1"/>
    <property type="molecule type" value="Genomic_DNA"/>
</dbReference>
<comment type="subcellular location">
    <subcellularLocation>
        <location evidence="1">Cell membrane</location>
        <topology evidence="1">Multi-pass membrane protein</topology>
    </subcellularLocation>
</comment>
<feature type="transmembrane region" description="Helical" evidence="6">
    <location>
        <begin position="104"/>
        <end position="123"/>
    </location>
</feature>